<dbReference type="Proteomes" id="UP000315636">
    <property type="component" value="Unassembled WGS sequence"/>
</dbReference>
<feature type="transmembrane region" description="Helical" evidence="1">
    <location>
        <begin position="42"/>
        <end position="59"/>
    </location>
</feature>
<proteinExistence type="predicted"/>
<feature type="transmembrane region" description="Helical" evidence="1">
    <location>
        <begin position="71"/>
        <end position="94"/>
    </location>
</feature>
<gene>
    <name evidence="2" type="ORF">SAMN06264849_10590</name>
</gene>
<evidence type="ECO:0000313" key="3">
    <source>
        <dbReference type="Proteomes" id="UP000315636"/>
    </source>
</evidence>
<sequence>MFFYMIDSLHFDSIPIIFLSLLTLNLVSIKIISIWKPNTPRIWTIPNWMIIIDTGFFIVPNIIKTMGQEEIMVYFILIFITLIVHLIGWIYFILLKWKRNKRLR</sequence>
<protein>
    <submittedName>
        <fullName evidence="2">Uncharacterized protein</fullName>
    </submittedName>
</protein>
<organism evidence="2 3">
    <name type="scientific">Melghirimyces algeriensis</name>
    <dbReference type="NCBI Taxonomy" id="910412"/>
    <lineage>
        <taxon>Bacteria</taxon>
        <taxon>Bacillati</taxon>
        <taxon>Bacillota</taxon>
        <taxon>Bacilli</taxon>
        <taxon>Bacillales</taxon>
        <taxon>Thermoactinomycetaceae</taxon>
        <taxon>Melghirimyces</taxon>
    </lineage>
</organism>
<evidence type="ECO:0000313" key="2">
    <source>
        <dbReference type="EMBL" id="SMO66209.1"/>
    </source>
</evidence>
<keyword evidence="1" id="KW-0472">Membrane</keyword>
<keyword evidence="3" id="KW-1185">Reference proteome</keyword>
<keyword evidence="1" id="KW-0812">Transmembrane</keyword>
<reference evidence="2 3" key="1">
    <citation type="submission" date="2017-05" db="EMBL/GenBank/DDBJ databases">
        <authorList>
            <person name="Varghese N."/>
            <person name="Submissions S."/>
        </authorList>
    </citation>
    <scope>NUCLEOTIDE SEQUENCE [LARGE SCALE GENOMIC DNA]</scope>
    <source>
        <strain evidence="2 3">DSM 45474</strain>
    </source>
</reference>
<accession>A0A521D3H2</accession>
<dbReference type="EMBL" id="FXTI01000005">
    <property type="protein sequence ID" value="SMO66209.1"/>
    <property type="molecule type" value="Genomic_DNA"/>
</dbReference>
<keyword evidence="1" id="KW-1133">Transmembrane helix</keyword>
<evidence type="ECO:0000256" key="1">
    <source>
        <dbReference type="SAM" id="Phobius"/>
    </source>
</evidence>
<feature type="transmembrane region" description="Helical" evidence="1">
    <location>
        <begin position="14"/>
        <end position="35"/>
    </location>
</feature>
<dbReference type="AlphaFoldDB" id="A0A521D3H2"/>
<name>A0A521D3H2_9BACL</name>